<dbReference type="Proteomes" id="UP000012174">
    <property type="component" value="Unassembled WGS sequence"/>
</dbReference>
<dbReference type="GO" id="GO:0070004">
    <property type="term" value="F:cysteine-type exopeptidase activity"/>
    <property type="evidence" value="ECO:0007669"/>
    <property type="project" value="InterPro"/>
</dbReference>
<protein>
    <submittedName>
        <fullName evidence="4">Putative peptidase dipeptidase protein</fullName>
    </submittedName>
</protein>
<dbReference type="HOGENOM" id="CLU_029923_0_0_1"/>
<sequence>MAFPRSISSALSLLLLTLLHHPSPISASYAFYIGSAHTSSGGVLVGGTGEEVSSHWLQLFPAADHNTTNTTITVGVTPDAILPGHLLQIPQVPHTFRYLSMEYSDFEGFPAPLTNGGVNERSVAVRDVWAENRAELYAMTPDPQTGLQYSDLARRVLERAGSAREGVEIIADLVERYGYADYGGNSHLIADADEGWVVWEFAGGQKLWAAERLGPNDIRVLYPGYIEDFPLDYNSNSSSSSSSKDYMGAPHLIDFAVEQGWWDPSSGDPFNIFQIYGVQGENYTARDGGFKYMSQAALEEAALAKAPVTEADLMALVRDPRIADDEAGYGQVVDLRHDTLDADLIRVWNAPTGSVAAPFVPWWLGVTSIPPEFGQHRYLTTGASGTFLNPDFQLQEAAAFAGRLYKRVLYYMCTAPDAYLPVVTDMLAGFEAQSRDDVDGWVEKAAGALLLGKEKGDREAARQLLTYYSGARAEAAMRLGGVLVDALDGYVKLKGLWRSPTGDQINDAGEGAETVNCLVGFDPDQPPEKQNRSSSRRKRAGAADASWLKGFEL</sequence>
<dbReference type="KEGG" id="ela:UCREL1_2632"/>
<gene>
    <name evidence="4" type="ORF">UCREL1_2632</name>
</gene>
<proteinExistence type="inferred from homology"/>
<dbReference type="GO" id="GO:0016805">
    <property type="term" value="F:dipeptidase activity"/>
    <property type="evidence" value="ECO:0007669"/>
    <property type="project" value="InterPro"/>
</dbReference>
<evidence type="ECO:0000256" key="2">
    <source>
        <dbReference type="SAM" id="MobiDB-lite"/>
    </source>
</evidence>
<feature type="region of interest" description="Disordered" evidence="2">
    <location>
        <begin position="518"/>
        <end position="553"/>
    </location>
</feature>
<dbReference type="Gene3D" id="3.60.60.10">
    <property type="entry name" value="Penicillin V Acylase, Chain A"/>
    <property type="match status" value="1"/>
</dbReference>
<dbReference type="Pfam" id="PF03577">
    <property type="entry name" value="Peptidase_C69"/>
    <property type="match status" value="1"/>
</dbReference>
<dbReference type="InterPro" id="IPR005322">
    <property type="entry name" value="Peptidase_C69"/>
</dbReference>
<keyword evidence="5" id="KW-1185">Reference proteome</keyword>
<dbReference type="eggNOG" id="ENOG502S9QK">
    <property type="taxonomic scope" value="Eukaryota"/>
</dbReference>
<reference evidence="5" key="1">
    <citation type="journal article" date="2013" name="Genome Announc.">
        <title>Draft genome sequence of the grapevine dieback fungus Eutypa lata UCR-EL1.</title>
        <authorList>
            <person name="Blanco-Ulate B."/>
            <person name="Rolshausen P.E."/>
            <person name="Cantu D."/>
        </authorList>
    </citation>
    <scope>NUCLEOTIDE SEQUENCE [LARGE SCALE GENOMIC DNA]</scope>
    <source>
        <strain evidence="5">UCR-EL1</strain>
    </source>
</reference>
<keyword evidence="3" id="KW-0732">Signal</keyword>
<dbReference type="PANTHER" id="PTHR12994:SF17">
    <property type="entry name" value="LD30995P"/>
    <property type="match status" value="1"/>
</dbReference>
<dbReference type="STRING" id="1287681.M7T0J0"/>
<dbReference type="GO" id="GO:0006508">
    <property type="term" value="P:proteolysis"/>
    <property type="evidence" value="ECO:0007669"/>
    <property type="project" value="InterPro"/>
</dbReference>
<dbReference type="PANTHER" id="PTHR12994">
    <property type="entry name" value="SECERNIN"/>
    <property type="match status" value="1"/>
</dbReference>
<dbReference type="AlphaFoldDB" id="M7T0J0"/>
<dbReference type="OrthoDB" id="5175656at2759"/>
<organism evidence="4 5">
    <name type="scientific">Eutypa lata (strain UCR-EL1)</name>
    <name type="common">Grapevine dieback disease fungus</name>
    <name type="synonym">Eutypa armeniacae</name>
    <dbReference type="NCBI Taxonomy" id="1287681"/>
    <lineage>
        <taxon>Eukaryota</taxon>
        <taxon>Fungi</taxon>
        <taxon>Dikarya</taxon>
        <taxon>Ascomycota</taxon>
        <taxon>Pezizomycotina</taxon>
        <taxon>Sordariomycetes</taxon>
        <taxon>Xylariomycetidae</taxon>
        <taxon>Xylariales</taxon>
        <taxon>Diatrypaceae</taxon>
        <taxon>Eutypa</taxon>
    </lineage>
</organism>
<evidence type="ECO:0000256" key="1">
    <source>
        <dbReference type="ARBA" id="ARBA00005705"/>
    </source>
</evidence>
<feature type="signal peptide" evidence="3">
    <location>
        <begin position="1"/>
        <end position="27"/>
    </location>
</feature>
<accession>M7T0J0</accession>
<feature type="chain" id="PRO_5004085433" evidence="3">
    <location>
        <begin position="28"/>
        <end position="553"/>
    </location>
</feature>
<evidence type="ECO:0000313" key="4">
    <source>
        <dbReference type="EMBL" id="EMR70338.1"/>
    </source>
</evidence>
<evidence type="ECO:0000256" key="3">
    <source>
        <dbReference type="SAM" id="SignalP"/>
    </source>
</evidence>
<name>M7T0J0_EUTLA</name>
<comment type="similarity">
    <text evidence="1">Belongs to the peptidase C69 family. Secernin subfamily.</text>
</comment>
<dbReference type="OMA" id="RYLSMEY"/>
<evidence type="ECO:0000313" key="5">
    <source>
        <dbReference type="Proteomes" id="UP000012174"/>
    </source>
</evidence>
<dbReference type="EMBL" id="KB705883">
    <property type="protein sequence ID" value="EMR70338.1"/>
    <property type="molecule type" value="Genomic_DNA"/>
</dbReference>